<keyword evidence="17 21" id="KW-0472">Membrane</keyword>
<evidence type="ECO:0000256" key="3">
    <source>
        <dbReference type="ARBA" id="ARBA00012517"/>
    </source>
</evidence>
<evidence type="ECO:0000256" key="12">
    <source>
        <dbReference type="ARBA" id="ARBA00022842"/>
    </source>
</evidence>
<dbReference type="PROSITE" id="PS01047">
    <property type="entry name" value="HMA_1"/>
    <property type="match status" value="2"/>
</dbReference>
<keyword evidence="24" id="KW-1185">Reference proteome</keyword>
<dbReference type="InterPro" id="IPR036163">
    <property type="entry name" value="HMA_dom_sf"/>
</dbReference>
<dbReference type="CDD" id="cd02094">
    <property type="entry name" value="P-type_ATPase_Cu-like"/>
    <property type="match status" value="1"/>
</dbReference>
<dbReference type="Pfam" id="PF00702">
    <property type="entry name" value="Hydrolase"/>
    <property type="match status" value="1"/>
</dbReference>
<feature type="domain" description="HMA" evidence="22">
    <location>
        <begin position="841"/>
        <end position="906"/>
    </location>
</feature>
<dbReference type="GeneID" id="96779402"/>
<keyword evidence="13" id="KW-1278">Translocase</keyword>
<organism evidence="23 24">
    <name type="scientific">Anaerovibrio slackiae</name>
    <dbReference type="NCBI Taxonomy" id="2652309"/>
    <lineage>
        <taxon>Bacteria</taxon>
        <taxon>Bacillati</taxon>
        <taxon>Bacillota</taxon>
        <taxon>Negativicutes</taxon>
        <taxon>Selenomonadales</taxon>
        <taxon>Selenomonadaceae</taxon>
        <taxon>Anaerovibrio</taxon>
    </lineage>
</organism>
<dbReference type="InterPro" id="IPR023299">
    <property type="entry name" value="ATPase_P-typ_cyto_dom_N"/>
</dbReference>
<feature type="transmembrane region" description="Helical" evidence="21">
    <location>
        <begin position="754"/>
        <end position="773"/>
    </location>
</feature>
<dbReference type="Gene3D" id="2.70.150.10">
    <property type="entry name" value="Calcium-transporting ATPase, cytoplasmic transduction domain A"/>
    <property type="match status" value="1"/>
</dbReference>
<dbReference type="GO" id="GO:0140581">
    <property type="term" value="F:P-type monovalent copper transporter activity"/>
    <property type="evidence" value="ECO:0007669"/>
    <property type="project" value="UniProtKB-EC"/>
</dbReference>
<protein>
    <recommendedName>
        <fullName evidence="4">Copper-exporting P-type ATPase</fullName>
        <ecNumber evidence="3">7.2.2.8</ecNumber>
    </recommendedName>
    <alternativeName>
        <fullName evidence="18">Copper-exporting P-type ATPase A</fullName>
    </alternativeName>
    <alternativeName>
        <fullName evidence="19">Cu(+)-exporting ATPase</fullName>
    </alternativeName>
</protein>
<dbReference type="SUPFAM" id="SSF55008">
    <property type="entry name" value="HMA, heavy metal-associated domain"/>
    <property type="match status" value="2"/>
</dbReference>
<evidence type="ECO:0000256" key="6">
    <source>
        <dbReference type="ARBA" id="ARBA00022692"/>
    </source>
</evidence>
<evidence type="ECO:0000256" key="5">
    <source>
        <dbReference type="ARBA" id="ARBA00022448"/>
    </source>
</evidence>
<keyword evidence="21" id="KW-1003">Cell membrane</keyword>
<evidence type="ECO:0000256" key="17">
    <source>
        <dbReference type="ARBA" id="ARBA00023136"/>
    </source>
</evidence>
<dbReference type="EC" id="7.2.2.8" evidence="3"/>
<evidence type="ECO:0000313" key="24">
    <source>
        <dbReference type="Proteomes" id="UP000433181"/>
    </source>
</evidence>
<evidence type="ECO:0000256" key="8">
    <source>
        <dbReference type="ARBA" id="ARBA00022737"/>
    </source>
</evidence>
<dbReference type="SFLD" id="SFLDS00003">
    <property type="entry name" value="Haloacid_Dehalogenase"/>
    <property type="match status" value="1"/>
</dbReference>
<feature type="transmembrane region" description="Helical" evidence="21">
    <location>
        <begin position="155"/>
        <end position="173"/>
    </location>
</feature>
<dbReference type="InterPro" id="IPR023298">
    <property type="entry name" value="ATPase_P-typ_TM_dom_sf"/>
</dbReference>
<dbReference type="RefSeq" id="WP_154407627.1">
    <property type="nucleotide sequence ID" value="NZ_VUNR01000024.1"/>
</dbReference>
<evidence type="ECO:0000256" key="10">
    <source>
        <dbReference type="ARBA" id="ARBA00022796"/>
    </source>
</evidence>
<accession>A0A6I2UIA6</accession>
<dbReference type="PROSITE" id="PS00154">
    <property type="entry name" value="ATPASE_E1_E2"/>
    <property type="match status" value="1"/>
</dbReference>
<comment type="subcellular location">
    <subcellularLocation>
        <location evidence="1">Cell membrane</location>
        <topology evidence="1">Multi-pass membrane protein</topology>
    </subcellularLocation>
</comment>
<feature type="transmembrane region" description="Helical" evidence="21">
    <location>
        <begin position="115"/>
        <end position="135"/>
    </location>
</feature>
<feature type="transmembrane region" description="Helical" evidence="21">
    <location>
        <begin position="232"/>
        <end position="251"/>
    </location>
</feature>
<dbReference type="InterPro" id="IPR006121">
    <property type="entry name" value="HMA_dom"/>
</dbReference>
<dbReference type="Pfam" id="PF00403">
    <property type="entry name" value="HMA"/>
    <property type="match status" value="2"/>
</dbReference>
<keyword evidence="12" id="KW-0460">Magnesium</keyword>
<evidence type="ECO:0000256" key="1">
    <source>
        <dbReference type="ARBA" id="ARBA00004651"/>
    </source>
</evidence>
<keyword evidence="11 21" id="KW-0067">ATP-binding</keyword>
<dbReference type="InterPro" id="IPR044492">
    <property type="entry name" value="P_typ_ATPase_HD_dom"/>
</dbReference>
<dbReference type="Gene3D" id="3.30.70.100">
    <property type="match status" value="2"/>
</dbReference>
<evidence type="ECO:0000256" key="2">
    <source>
        <dbReference type="ARBA" id="ARBA00006024"/>
    </source>
</evidence>
<comment type="caution">
    <text evidence="23">The sequence shown here is derived from an EMBL/GenBank/DDBJ whole genome shotgun (WGS) entry which is preliminary data.</text>
</comment>
<dbReference type="NCBIfam" id="TIGR01525">
    <property type="entry name" value="ATPase-IB_hvy"/>
    <property type="match status" value="1"/>
</dbReference>
<name>A0A6I2UIA6_9FIRM</name>
<dbReference type="InterPro" id="IPR006122">
    <property type="entry name" value="HMA_Cu_ion-bd"/>
</dbReference>
<keyword evidence="14 21" id="KW-1133">Transmembrane helix</keyword>
<comment type="similarity">
    <text evidence="2 21">Belongs to the cation transport ATPase (P-type) (TC 3.A.3) family. Type IB subfamily.</text>
</comment>
<evidence type="ECO:0000256" key="18">
    <source>
        <dbReference type="ARBA" id="ARBA00029719"/>
    </source>
</evidence>
<dbReference type="SFLD" id="SFLDG00002">
    <property type="entry name" value="C1.7:_P-type_atpase_like"/>
    <property type="match status" value="1"/>
</dbReference>
<dbReference type="PANTHER" id="PTHR43520">
    <property type="entry name" value="ATP7, ISOFORM B"/>
    <property type="match status" value="1"/>
</dbReference>
<dbReference type="PRINTS" id="PR00119">
    <property type="entry name" value="CATATPASE"/>
</dbReference>
<dbReference type="NCBIfam" id="TIGR01511">
    <property type="entry name" value="ATPase-IB1_Cu"/>
    <property type="match status" value="1"/>
</dbReference>
<keyword evidence="6 21" id="KW-0812">Transmembrane</keyword>
<keyword evidence="9 21" id="KW-0547">Nucleotide-binding</keyword>
<dbReference type="NCBIfam" id="TIGR00003">
    <property type="entry name" value="copper ion binding protein"/>
    <property type="match status" value="2"/>
</dbReference>
<dbReference type="GO" id="GO:0043682">
    <property type="term" value="F:P-type divalent copper transporter activity"/>
    <property type="evidence" value="ECO:0007669"/>
    <property type="project" value="TreeGrafter"/>
</dbReference>
<dbReference type="PANTHER" id="PTHR43520:SF8">
    <property type="entry name" value="P-TYPE CU(+) TRANSPORTER"/>
    <property type="match status" value="1"/>
</dbReference>
<comment type="catalytic activity">
    <reaction evidence="20">
        <text>Cu(+)(in) + ATP + H2O = Cu(+)(out) + ADP + phosphate + H(+)</text>
        <dbReference type="Rhea" id="RHEA:25792"/>
        <dbReference type="ChEBI" id="CHEBI:15377"/>
        <dbReference type="ChEBI" id="CHEBI:15378"/>
        <dbReference type="ChEBI" id="CHEBI:30616"/>
        <dbReference type="ChEBI" id="CHEBI:43474"/>
        <dbReference type="ChEBI" id="CHEBI:49552"/>
        <dbReference type="ChEBI" id="CHEBI:456216"/>
        <dbReference type="EC" id="7.2.2.8"/>
    </reaction>
</comment>
<evidence type="ECO:0000256" key="13">
    <source>
        <dbReference type="ARBA" id="ARBA00022967"/>
    </source>
</evidence>
<dbReference type="SUPFAM" id="SSF81665">
    <property type="entry name" value="Calcium ATPase, transmembrane domain M"/>
    <property type="match status" value="1"/>
</dbReference>
<dbReference type="GO" id="GO:0005524">
    <property type="term" value="F:ATP binding"/>
    <property type="evidence" value="ECO:0007669"/>
    <property type="project" value="UniProtKB-UniRule"/>
</dbReference>
<evidence type="ECO:0000256" key="20">
    <source>
        <dbReference type="ARBA" id="ARBA00049289"/>
    </source>
</evidence>
<dbReference type="PROSITE" id="PS50846">
    <property type="entry name" value="HMA_2"/>
    <property type="match status" value="2"/>
</dbReference>
<keyword evidence="7 21" id="KW-0479">Metal-binding</keyword>
<dbReference type="InterPro" id="IPR017969">
    <property type="entry name" value="Heavy-metal-associated_CS"/>
</dbReference>
<dbReference type="InterPro" id="IPR018303">
    <property type="entry name" value="ATPase_P-typ_P_site"/>
</dbReference>
<dbReference type="GO" id="GO:0055070">
    <property type="term" value="P:copper ion homeostasis"/>
    <property type="evidence" value="ECO:0007669"/>
    <property type="project" value="TreeGrafter"/>
</dbReference>
<sequence length="906" mass="95850">MKKEKFIISGMTCSACSARVQKAVDGLPGCQNAVVNLLTGSMQIEYDEGLLNAREIVAAVEKAGYGAALADAGAGHGRGNGGSGGAAAEPGMGNDTGNSLVDTLGREAAGLKRRLAWSVVFLVPLMYIAMHHMLAEWFGIVPWDGFKAVFHGRENAVTSAFAQLLLTLPILLLNRRYFVNGFRNLFRGSPNMDSLVGIGAAASAVFGVFAIFRMSWGMGHGDWQLVEAYSESLYFESSGMIVTLITVGKYLEARAKSSTGEALQRLMGLVPRTAVVMRGGSEVEVAADELVPGDEVIVRPGGSIAADGIVLEGSASMDESAITGESLPVQKKAGDRVISASINLDGYLRFRAEKVGADSAISQIVRLVEEAGATKAPIAKLADRISGVFVPIVIGIALVTGIAWLLLGYGVEFAFSAAISVLVISCPCALGLATPVAIMTGTGKGAERGILIKSGEILERARGIDTVMLDKTGTITEGSPRVTDVLCLGADFQELLQKAASVEQASQHPLGQAIVSFAGEKEIGLLPFEDFANEPGMGISGVLENERVFVGNSEYMESSGFDVADYRCSMDELSHEGKTVLLVAGGDRLLGLFAVADREKASSRQAVELLKNSGIDVMMITGDNRLTAEAVARRSGIGRVFAGVLPQDKERLVREQQKAGRVVAMAGDGINDAPALMRSDVGVAVGAGTDVAMESADVVLTGSDLRQIADMIALSRAVIRNIKENLFWAFFYNVIGIPLAAGVFYPAFGLKLSPMIGAAAMSMSSLCVVLNALRLKGFRFPDRDALPGEGTGKENAVQGDDGGELRGEALNEVKIVSLAAGRAEKDKFAYEDKCQKEDGKVKAELKIEGMMCQHCQKHVHDALSKMAGVVSVEVDLEKKTALVESDREISVDEFRSVIAEAGYELV</sequence>
<keyword evidence="16" id="KW-0406">Ion transport</keyword>
<dbReference type="EMBL" id="VUNR01000024">
    <property type="protein sequence ID" value="MSU09455.1"/>
    <property type="molecule type" value="Genomic_DNA"/>
</dbReference>
<evidence type="ECO:0000256" key="21">
    <source>
        <dbReference type="RuleBase" id="RU362081"/>
    </source>
</evidence>
<feature type="domain" description="HMA" evidence="22">
    <location>
        <begin position="2"/>
        <end position="68"/>
    </location>
</feature>
<dbReference type="InterPro" id="IPR027256">
    <property type="entry name" value="P-typ_ATPase_IB"/>
</dbReference>
<evidence type="ECO:0000256" key="7">
    <source>
        <dbReference type="ARBA" id="ARBA00022723"/>
    </source>
</evidence>
<dbReference type="InterPro" id="IPR023214">
    <property type="entry name" value="HAD_sf"/>
</dbReference>
<dbReference type="CDD" id="cd00371">
    <property type="entry name" value="HMA"/>
    <property type="match status" value="2"/>
</dbReference>
<evidence type="ECO:0000256" key="9">
    <source>
        <dbReference type="ARBA" id="ARBA00022741"/>
    </source>
</evidence>
<evidence type="ECO:0000256" key="4">
    <source>
        <dbReference type="ARBA" id="ARBA00015102"/>
    </source>
</evidence>
<dbReference type="Pfam" id="PF00122">
    <property type="entry name" value="E1-E2_ATPase"/>
    <property type="match status" value="1"/>
</dbReference>
<evidence type="ECO:0000256" key="14">
    <source>
        <dbReference type="ARBA" id="ARBA00022989"/>
    </source>
</evidence>
<dbReference type="GO" id="GO:0005507">
    <property type="term" value="F:copper ion binding"/>
    <property type="evidence" value="ECO:0007669"/>
    <property type="project" value="InterPro"/>
</dbReference>
<feature type="transmembrane region" description="Helical" evidence="21">
    <location>
        <begin position="413"/>
        <end position="438"/>
    </location>
</feature>
<dbReference type="InterPro" id="IPR059000">
    <property type="entry name" value="ATPase_P-type_domA"/>
</dbReference>
<evidence type="ECO:0000256" key="15">
    <source>
        <dbReference type="ARBA" id="ARBA00023008"/>
    </source>
</evidence>
<evidence type="ECO:0000256" key="19">
    <source>
        <dbReference type="ARBA" id="ARBA00033239"/>
    </source>
</evidence>
<dbReference type="GO" id="GO:0005886">
    <property type="term" value="C:plasma membrane"/>
    <property type="evidence" value="ECO:0007669"/>
    <property type="project" value="UniProtKB-SubCell"/>
</dbReference>
<evidence type="ECO:0000259" key="22">
    <source>
        <dbReference type="PROSITE" id="PS50846"/>
    </source>
</evidence>
<dbReference type="InterPro" id="IPR008250">
    <property type="entry name" value="ATPase_P-typ_transduc_dom_A_sf"/>
</dbReference>
<dbReference type="Gene3D" id="3.40.50.1000">
    <property type="entry name" value="HAD superfamily/HAD-like"/>
    <property type="match status" value="1"/>
</dbReference>
<dbReference type="FunFam" id="2.70.150.10:FF:000002">
    <property type="entry name" value="Copper-transporting ATPase 1, putative"/>
    <property type="match status" value="1"/>
</dbReference>
<feature type="transmembrane region" description="Helical" evidence="21">
    <location>
        <begin position="726"/>
        <end position="748"/>
    </location>
</feature>
<proteinExistence type="inferred from homology"/>
<dbReference type="GO" id="GO:0016887">
    <property type="term" value="F:ATP hydrolysis activity"/>
    <property type="evidence" value="ECO:0007669"/>
    <property type="project" value="InterPro"/>
</dbReference>
<feature type="transmembrane region" description="Helical" evidence="21">
    <location>
        <begin position="385"/>
        <end position="407"/>
    </location>
</feature>
<dbReference type="SUPFAM" id="SSF56784">
    <property type="entry name" value="HAD-like"/>
    <property type="match status" value="1"/>
</dbReference>
<keyword evidence="8" id="KW-0677">Repeat</keyword>
<evidence type="ECO:0000313" key="23">
    <source>
        <dbReference type="EMBL" id="MSU09455.1"/>
    </source>
</evidence>
<dbReference type="Gene3D" id="3.40.1110.10">
    <property type="entry name" value="Calcium-transporting ATPase, cytoplasmic domain N"/>
    <property type="match status" value="1"/>
</dbReference>
<dbReference type="SFLD" id="SFLDF00027">
    <property type="entry name" value="p-type_atpase"/>
    <property type="match status" value="1"/>
</dbReference>
<dbReference type="InterPro" id="IPR036412">
    <property type="entry name" value="HAD-like_sf"/>
</dbReference>
<keyword evidence="10" id="KW-0187">Copper transport</keyword>
<reference evidence="23 24" key="1">
    <citation type="submission" date="2019-08" db="EMBL/GenBank/DDBJ databases">
        <title>In-depth cultivation of the pig gut microbiome towards novel bacterial diversity and tailored functional studies.</title>
        <authorList>
            <person name="Wylensek D."/>
            <person name="Hitch T.C.A."/>
            <person name="Clavel T."/>
        </authorList>
    </citation>
    <scope>NUCLEOTIDE SEQUENCE [LARGE SCALE GENOMIC DNA]</scope>
    <source>
        <strain evidence="23 24">WCA-693-APC-5D-A</strain>
    </source>
</reference>
<dbReference type="Proteomes" id="UP000433181">
    <property type="component" value="Unassembled WGS sequence"/>
</dbReference>
<evidence type="ECO:0000256" key="16">
    <source>
        <dbReference type="ARBA" id="ARBA00023065"/>
    </source>
</evidence>
<dbReference type="FunFam" id="3.30.70.100:FF:000005">
    <property type="entry name" value="Copper-exporting P-type ATPase A"/>
    <property type="match status" value="1"/>
</dbReference>
<feature type="transmembrane region" description="Helical" evidence="21">
    <location>
        <begin position="194"/>
        <end position="212"/>
    </location>
</feature>
<dbReference type="NCBIfam" id="TIGR01494">
    <property type="entry name" value="ATPase_P-type"/>
    <property type="match status" value="1"/>
</dbReference>
<gene>
    <name evidence="23" type="ORF">FYJ84_10730</name>
</gene>
<keyword evidence="5" id="KW-0813">Transport</keyword>
<evidence type="ECO:0000256" key="11">
    <source>
        <dbReference type="ARBA" id="ARBA00022840"/>
    </source>
</evidence>
<dbReference type="SUPFAM" id="SSF81653">
    <property type="entry name" value="Calcium ATPase, transduction domain A"/>
    <property type="match status" value="1"/>
</dbReference>
<keyword evidence="15" id="KW-0186">Copper</keyword>
<dbReference type="InterPro" id="IPR001757">
    <property type="entry name" value="P_typ_ATPase"/>
</dbReference>
<dbReference type="AlphaFoldDB" id="A0A6I2UIA6"/>